<feature type="region of interest" description="Disordered" evidence="2">
    <location>
        <begin position="1"/>
        <end position="39"/>
    </location>
</feature>
<accession>A0A0D2AVX0</accession>
<dbReference type="InterPro" id="IPR043129">
    <property type="entry name" value="ATPase_NBD"/>
</dbReference>
<dbReference type="VEuPathDB" id="FungiDB:PV08_11544"/>
<dbReference type="EMBL" id="KN847500">
    <property type="protein sequence ID" value="KIW10580.1"/>
    <property type="molecule type" value="Genomic_DNA"/>
</dbReference>
<dbReference type="HOGENOM" id="CLU_023246_0_0_1"/>
<feature type="compositionally biased region" description="Low complexity" evidence="2">
    <location>
        <begin position="30"/>
        <end position="39"/>
    </location>
</feature>
<dbReference type="RefSeq" id="XP_016230796.1">
    <property type="nucleotide sequence ID" value="XM_016385852.1"/>
</dbReference>
<protein>
    <recommendedName>
        <fullName evidence="5">Actin-like ATPase domain-containing protein</fullName>
    </recommendedName>
</protein>
<gene>
    <name evidence="3" type="ORF">PV08_11544</name>
</gene>
<dbReference type="Gene3D" id="3.30.420.40">
    <property type="match status" value="2"/>
</dbReference>
<dbReference type="InterPro" id="IPR004000">
    <property type="entry name" value="Actin"/>
</dbReference>
<sequence length="525" mass="57464">MASTVASAIRPGLRERQKSGSPHTPSRYISSVHSSPGSSFFRAEEDPIIIELNPRELSAGFQGESGPQCTIAFAPQNSRRVGDYRTYLASYKRREENIQARCKDYELWRSDVKDVDLGLLDDKLERAVREAYTKHLLVDAGGARLVLVLPSLVPHPVLSTILTLLFERWKYSSITLLPSPTMTIAGSGLRSGLVVDIGWEETVVMAIYEYREIHMRRTVRAMRALTCKIAALLDGVRQGQKDSVEGDLVFDFDFVEDFIDRAGGCHGLLRPTGEGLAEGIAGMGLGEQQPPAGGDDLLIDWPTDSSYRSVSISRAALHQACVESLIGQQNEDHSDDHEQSISQVLYRTLLDLSADVRSVCLPRIIFVGRGAKVAGLSARILNEANSIISQHGWTAVRGKHFNARRSGLTELAQGRAVPAEARHDITIPVAGDFVEERLSKQKSRDPSTSTAIPMTVREVSSLGAWAGASLVASLKARSFVEIEREKFLSQGLAGAHRDLDSSVTSQRATTAKSTERTSWTLAGWA</sequence>
<evidence type="ECO:0008006" key="5">
    <source>
        <dbReference type="Google" id="ProtNLM"/>
    </source>
</evidence>
<name>A0A0D2AVX0_9EURO</name>
<comment type="similarity">
    <text evidence="1">Belongs to the actin family.</text>
</comment>
<feature type="compositionally biased region" description="Polar residues" evidence="2">
    <location>
        <begin position="501"/>
        <end position="525"/>
    </location>
</feature>
<reference evidence="3 4" key="1">
    <citation type="submission" date="2015-01" db="EMBL/GenBank/DDBJ databases">
        <title>The Genome Sequence of Exophiala spinifera CBS89968.</title>
        <authorList>
            <consortium name="The Broad Institute Genomics Platform"/>
            <person name="Cuomo C."/>
            <person name="de Hoog S."/>
            <person name="Gorbushina A."/>
            <person name="Stielow B."/>
            <person name="Teixiera M."/>
            <person name="Abouelleil A."/>
            <person name="Chapman S.B."/>
            <person name="Priest M."/>
            <person name="Young S.K."/>
            <person name="Wortman J."/>
            <person name="Nusbaum C."/>
            <person name="Birren B."/>
        </authorList>
    </citation>
    <scope>NUCLEOTIDE SEQUENCE [LARGE SCALE GENOMIC DNA]</scope>
    <source>
        <strain evidence="3 4">CBS 89968</strain>
    </source>
</reference>
<dbReference type="AlphaFoldDB" id="A0A0D2AVX0"/>
<dbReference type="STRING" id="91928.A0A0D2AVX0"/>
<evidence type="ECO:0000313" key="4">
    <source>
        <dbReference type="Proteomes" id="UP000053328"/>
    </source>
</evidence>
<dbReference type="GeneID" id="27338627"/>
<feature type="region of interest" description="Disordered" evidence="2">
    <location>
        <begin position="498"/>
        <end position="525"/>
    </location>
</feature>
<organism evidence="3 4">
    <name type="scientific">Exophiala spinifera</name>
    <dbReference type="NCBI Taxonomy" id="91928"/>
    <lineage>
        <taxon>Eukaryota</taxon>
        <taxon>Fungi</taxon>
        <taxon>Dikarya</taxon>
        <taxon>Ascomycota</taxon>
        <taxon>Pezizomycotina</taxon>
        <taxon>Eurotiomycetes</taxon>
        <taxon>Chaetothyriomycetidae</taxon>
        <taxon>Chaetothyriales</taxon>
        <taxon>Herpotrichiellaceae</taxon>
        <taxon>Exophiala</taxon>
    </lineage>
</organism>
<dbReference type="OrthoDB" id="337660at2759"/>
<keyword evidence="4" id="KW-1185">Reference proteome</keyword>
<evidence type="ECO:0000256" key="1">
    <source>
        <dbReference type="RuleBase" id="RU000487"/>
    </source>
</evidence>
<feature type="compositionally biased region" description="Polar residues" evidence="2">
    <location>
        <begin position="19"/>
        <end position="29"/>
    </location>
</feature>
<dbReference type="SMART" id="SM00268">
    <property type="entry name" value="ACTIN"/>
    <property type="match status" value="1"/>
</dbReference>
<proteinExistence type="inferred from homology"/>
<dbReference type="Pfam" id="PF00022">
    <property type="entry name" value="Actin"/>
    <property type="match status" value="1"/>
</dbReference>
<evidence type="ECO:0000256" key="2">
    <source>
        <dbReference type="SAM" id="MobiDB-lite"/>
    </source>
</evidence>
<dbReference type="Proteomes" id="UP000053328">
    <property type="component" value="Unassembled WGS sequence"/>
</dbReference>
<dbReference type="SUPFAM" id="SSF53067">
    <property type="entry name" value="Actin-like ATPase domain"/>
    <property type="match status" value="2"/>
</dbReference>
<dbReference type="Gene3D" id="3.90.640.10">
    <property type="entry name" value="Actin, Chain A, domain 4"/>
    <property type="match status" value="1"/>
</dbReference>
<dbReference type="PANTHER" id="PTHR11937">
    <property type="entry name" value="ACTIN"/>
    <property type="match status" value="1"/>
</dbReference>
<evidence type="ECO:0000313" key="3">
    <source>
        <dbReference type="EMBL" id="KIW10580.1"/>
    </source>
</evidence>